<evidence type="ECO:0000256" key="5">
    <source>
        <dbReference type="ARBA" id="ARBA00022729"/>
    </source>
</evidence>
<evidence type="ECO:0000256" key="2">
    <source>
        <dbReference type="ARBA" id="ARBA00004776"/>
    </source>
</evidence>
<sequence>MLTRRNFIQLSLGASAALAFPTIGSAASPDWRAQALNRDRNLSLIRPDSKEKATLCYWTQRGGWNVEGYRQACWLLRDVKYSAAVNMDTGLLDTLFIMQMWLATYGQKHDIHVLSGYRTPHHNSTLEGAAKNSMHLYGRASDIYMPGVSPVLLANMGKMLGLGGVGLYAKRGFIHVDKGSVRSWSS</sequence>
<dbReference type="GO" id="GO:0006508">
    <property type="term" value="P:proteolysis"/>
    <property type="evidence" value="ECO:0007669"/>
    <property type="project" value="UniProtKB-KW"/>
</dbReference>
<reference evidence="13" key="1">
    <citation type="submission" date="2019-02" db="EMBL/GenBank/DDBJ databases">
        <authorList>
            <person name="Taiaroa G."/>
            <person name="Butler M."/>
            <person name="Lamont I."/>
            <person name="Black M."/>
            <person name="Poulter J."/>
            <person name="Zhao M."/>
            <person name="Poulter R."/>
        </authorList>
    </citation>
    <scope>NUCLEOTIDE SEQUENCE</scope>
    <source>
        <strain evidence="13">1215</strain>
        <plasmid evidence="13">pMG4_1215</plasmid>
    </source>
</reference>
<dbReference type="GO" id="GO:0071555">
    <property type="term" value="P:cell wall organization"/>
    <property type="evidence" value="ECO:0007669"/>
    <property type="project" value="UniProtKB-KW"/>
</dbReference>
<keyword evidence="8" id="KW-0482">Metalloprotease</keyword>
<dbReference type="Gene3D" id="3.30.1380.10">
    <property type="match status" value="1"/>
</dbReference>
<dbReference type="RefSeq" id="WP_080495906.1">
    <property type="nucleotide sequence ID" value="NZ_MK569690.1"/>
</dbReference>
<evidence type="ECO:0000256" key="9">
    <source>
        <dbReference type="ARBA" id="ARBA00023316"/>
    </source>
</evidence>
<evidence type="ECO:0000256" key="11">
    <source>
        <dbReference type="ARBA" id="ARBA00093666"/>
    </source>
</evidence>
<accession>A0A7L7TK40</accession>
<evidence type="ECO:0000256" key="6">
    <source>
        <dbReference type="ARBA" id="ARBA00022801"/>
    </source>
</evidence>
<dbReference type="EMBL" id="MK569690">
    <property type="protein sequence ID" value="QOC74118.1"/>
    <property type="molecule type" value="Genomic_DNA"/>
</dbReference>
<evidence type="ECO:0000313" key="13">
    <source>
        <dbReference type="EMBL" id="QOC74118.1"/>
    </source>
</evidence>
<keyword evidence="3" id="KW-0645">Protease</keyword>
<feature type="signal peptide" evidence="12">
    <location>
        <begin position="1"/>
        <end position="26"/>
    </location>
</feature>
<dbReference type="GO" id="GO:0008237">
    <property type="term" value="F:metallopeptidase activity"/>
    <property type="evidence" value="ECO:0007669"/>
    <property type="project" value="UniProtKB-KW"/>
</dbReference>
<dbReference type="InterPro" id="IPR009045">
    <property type="entry name" value="Zn_M74/Hedgehog-like"/>
</dbReference>
<organism evidence="13">
    <name type="scientific">Pseudomonas syringae pv. actinidiae</name>
    <dbReference type="NCBI Taxonomy" id="103796"/>
    <lineage>
        <taxon>Bacteria</taxon>
        <taxon>Pseudomonadati</taxon>
        <taxon>Pseudomonadota</taxon>
        <taxon>Gammaproteobacteria</taxon>
        <taxon>Pseudomonadales</taxon>
        <taxon>Pseudomonadaceae</taxon>
        <taxon>Pseudomonas</taxon>
        <taxon>Pseudomonas syringae</taxon>
    </lineage>
</organism>
<protein>
    <recommendedName>
        <fullName evidence="11">Murein endopeptidase K</fullName>
    </recommendedName>
</protein>
<keyword evidence="4" id="KW-0479">Metal-binding</keyword>
<keyword evidence="9" id="KW-0961">Cell wall biogenesis/degradation</keyword>
<keyword evidence="5 12" id="KW-0732">Signal</keyword>
<evidence type="ECO:0000256" key="8">
    <source>
        <dbReference type="ARBA" id="ARBA00023049"/>
    </source>
</evidence>
<comment type="pathway">
    <text evidence="2">Cell wall biogenesis; cell wall polysaccharide biosynthesis.</text>
</comment>
<comment type="cofactor">
    <cofactor evidence="1">
        <name>Zn(2+)</name>
        <dbReference type="ChEBI" id="CHEBI:29105"/>
    </cofactor>
</comment>
<evidence type="ECO:0000256" key="12">
    <source>
        <dbReference type="SAM" id="SignalP"/>
    </source>
</evidence>
<feature type="chain" id="PRO_5029865587" description="Murein endopeptidase K" evidence="12">
    <location>
        <begin position="27"/>
        <end position="186"/>
    </location>
</feature>
<evidence type="ECO:0000256" key="1">
    <source>
        <dbReference type="ARBA" id="ARBA00001947"/>
    </source>
</evidence>
<dbReference type="InterPro" id="IPR006311">
    <property type="entry name" value="TAT_signal"/>
</dbReference>
<comment type="similarity">
    <text evidence="10">Belongs to the peptidase M15 family.</text>
</comment>
<dbReference type="AlphaFoldDB" id="A0A7L7TK40"/>
<keyword evidence="13" id="KW-0614">Plasmid</keyword>
<evidence type="ECO:0000256" key="4">
    <source>
        <dbReference type="ARBA" id="ARBA00022723"/>
    </source>
</evidence>
<dbReference type="Pfam" id="PF05951">
    <property type="entry name" value="Peptidase_M15_2"/>
    <property type="match status" value="1"/>
</dbReference>
<evidence type="ECO:0000256" key="3">
    <source>
        <dbReference type="ARBA" id="ARBA00022670"/>
    </source>
</evidence>
<dbReference type="SUPFAM" id="SSF55166">
    <property type="entry name" value="Hedgehog/DD-peptidase"/>
    <property type="match status" value="1"/>
</dbReference>
<geneLocation type="plasmid" evidence="13">
    <name>pMG4_1215</name>
</geneLocation>
<keyword evidence="6" id="KW-0378">Hydrolase</keyword>
<evidence type="ECO:0000256" key="7">
    <source>
        <dbReference type="ARBA" id="ARBA00022833"/>
    </source>
</evidence>
<dbReference type="PANTHER" id="PTHR37425">
    <property type="match status" value="1"/>
</dbReference>
<dbReference type="PROSITE" id="PS51318">
    <property type="entry name" value="TAT"/>
    <property type="match status" value="1"/>
</dbReference>
<name>A0A7L7TK40_PSESF</name>
<dbReference type="PANTHER" id="PTHR37425:SF1">
    <property type="entry name" value="OUTER MEMBRANE PROTEIN"/>
    <property type="match status" value="1"/>
</dbReference>
<keyword evidence="7" id="KW-0862">Zinc</keyword>
<proteinExistence type="inferred from homology"/>
<dbReference type="GO" id="GO:0046872">
    <property type="term" value="F:metal ion binding"/>
    <property type="evidence" value="ECO:0007669"/>
    <property type="project" value="UniProtKB-KW"/>
</dbReference>
<evidence type="ECO:0000256" key="10">
    <source>
        <dbReference type="ARBA" id="ARBA00093448"/>
    </source>
</evidence>
<dbReference type="InterPro" id="IPR010275">
    <property type="entry name" value="MepK"/>
</dbReference>